<dbReference type="AlphaFoldDB" id="A0A8B9ASW1"/>
<evidence type="ECO:0000313" key="2">
    <source>
        <dbReference type="RefSeq" id="XP_038989886.1"/>
    </source>
</evidence>
<protein>
    <submittedName>
        <fullName evidence="2">Uncharacterized protein LOC103716623</fullName>
    </submittedName>
</protein>
<gene>
    <name evidence="2" type="primary">LOC103716623</name>
</gene>
<proteinExistence type="predicted"/>
<dbReference type="GeneID" id="103716623"/>
<evidence type="ECO:0000313" key="1">
    <source>
        <dbReference type="Proteomes" id="UP000228380"/>
    </source>
</evidence>
<dbReference type="RefSeq" id="XP_038989886.1">
    <property type="nucleotide sequence ID" value="XM_039133958.1"/>
</dbReference>
<accession>A0A8B9ASW1</accession>
<organism evidence="1 2">
    <name type="scientific">Phoenix dactylifera</name>
    <name type="common">Date palm</name>
    <dbReference type="NCBI Taxonomy" id="42345"/>
    <lineage>
        <taxon>Eukaryota</taxon>
        <taxon>Viridiplantae</taxon>
        <taxon>Streptophyta</taxon>
        <taxon>Embryophyta</taxon>
        <taxon>Tracheophyta</taxon>
        <taxon>Spermatophyta</taxon>
        <taxon>Magnoliopsida</taxon>
        <taxon>Liliopsida</taxon>
        <taxon>Arecaceae</taxon>
        <taxon>Coryphoideae</taxon>
        <taxon>Phoeniceae</taxon>
        <taxon>Phoenix</taxon>
    </lineage>
</organism>
<sequence length="118" mass="13228">MFRSRARPTVNHVRKEKNPFPDGSSCIIVLQLFALNFSQQDSSSTYILGKLEADDAVFGSGVGGPCCAGLLAGYKQNVLVLESHNVFQRFLTHWERSIPCAPYDHGWFTYLKASFCHE</sequence>
<dbReference type="Proteomes" id="UP000228380">
    <property type="component" value="Chromosome 1"/>
</dbReference>
<name>A0A8B9ASW1_PHODC</name>
<reference evidence="1" key="1">
    <citation type="journal article" date="2019" name="Nat. Commun.">
        <title>Genome-wide association mapping of date palm fruit traits.</title>
        <authorList>
            <person name="Hazzouri K.M."/>
            <person name="Gros-Balthazard M."/>
            <person name="Flowers J.M."/>
            <person name="Copetti D."/>
            <person name="Lemansour A."/>
            <person name="Lebrun M."/>
            <person name="Masmoudi K."/>
            <person name="Ferrand S."/>
            <person name="Dhar M.I."/>
            <person name="Fresquez Z.A."/>
            <person name="Rosas U."/>
            <person name="Zhang J."/>
            <person name="Talag J."/>
            <person name="Lee S."/>
            <person name="Kudrna D."/>
            <person name="Powell R.F."/>
            <person name="Leitch I.J."/>
            <person name="Krueger R.R."/>
            <person name="Wing R.A."/>
            <person name="Amiri K.M.A."/>
            <person name="Purugganan M.D."/>
        </authorList>
    </citation>
    <scope>NUCLEOTIDE SEQUENCE [LARGE SCALE GENOMIC DNA]</scope>
    <source>
        <strain evidence="1">cv. Khalas</strain>
    </source>
</reference>
<reference evidence="2" key="2">
    <citation type="submission" date="2025-08" db="UniProtKB">
        <authorList>
            <consortium name="RefSeq"/>
        </authorList>
    </citation>
    <scope>IDENTIFICATION</scope>
    <source>
        <tissue evidence="2">Young leaves</tissue>
    </source>
</reference>
<dbReference type="KEGG" id="pda:103716623"/>
<keyword evidence="1" id="KW-1185">Reference proteome</keyword>